<gene>
    <name evidence="1" type="ORF">XU08_C0001G0238</name>
</gene>
<dbReference type="EMBL" id="LDXK01000001">
    <property type="protein sequence ID" value="KRT67826.1"/>
    <property type="molecule type" value="Genomic_DNA"/>
</dbReference>
<evidence type="ECO:0008006" key="3">
    <source>
        <dbReference type="Google" id="ProtNLM"/>
    </source>
</evidence>
<dbReference type="SUPFAM" id="SSF51261">
    <property type="entry name" value="Duplicated hybrid motif"/>
    <property type="match status" value="1"/>
</dbReference>
<name>A0A0T5ZYE8_UNCKA</name>
<organism evidence="1 2">
    <name type="scientific">candidate division WWE3 bacterium CSP1-7</name>
    <dbReference type="NCBI Taxonomy" id="1576480"/>
    <lineage>
        <taxon>Bacteria</taxon>
        <taxon>Katanobacteria</taxon>
    </lineage>
</organism>
<dbReference type="Gene3D" id="2.70.70.10">
    <property type="entry name" value="Glucose Permease (Domain IIA)"/>
    <property type="match status" value="1"/>
</dbReference>
<dbReference type="Proteomes" id="UP000051297">
    <property type="component" value="Unassembled WGS sequence"/>
</dbReference>
<protein>
    <recommendedName>
        <fullName evidence="3">Peptidase M23 domain-containing protein</fullName>
    </recommendedName>
</protein>
<comment type="caution">
    <text evidence="1">The sequence shown here is derived from an EMBL/GenBank/DDBJ whole genome shotgun (WGS) entry which is preliminary data.</text>
</comment>
<dbReference type="STRING" id="1576480.XU08_C0001G0238"/>
<dbReference type="AlphaFoldDB" id="A0A0T5ZYE8"/>
<proteinExistence type="predicted"/>
<dbReference type="InterPro" id="IPR011055">
    <property type="entry name" value="Dup_hybrid_motif"/>
</dbReference>
<evidence type="ECO:0000313" key="1">
    <source>
        <dbReference type="EMBL" id="KRT67826.1"/>
    </source>
</evidence>
<sequence length="577" mass="63095">MNSLANLFSAVFSALLVISPLGSLSGPTGGSGVLDLVPESPSASASWPLTGLPEEISGYRHLQATIDDQRQPDGGRHLGTDFNIGEGDEDLGAPAYLILDCFAVFTGDGRSRELGRIAIFSCKIPDGSLVYPRYAHLLDWTVVPGEFYSAGTLVGHVGKSGWDSGSPHLHLDVATRLTFEERYTGLLADPWWYPHMAPRWYQAQRYLDPVALLTDYPAFSPEFVADDWLVQGQERPLDSLPVFWTRDAPVLIEQLTRGGNPIGEAVFSVNEQFAPVWTVLSEVPLDILPPIHPEPGLQVPSEFRPMGPVPWVADVPHVTGLQPTLMKVVVGYGDYGQPPSHWNGVLMGKPAAGIVATYAFTDRTRIYPSKIYNILTALAELSRWQEENGPLVPGETYSYLEMTGIVDRNAGEFLTGGFLLAGGVCASVSTLSKTIFLAESLGYTDVVMRFRHEPDIQYAENPLDPAITKLNSDATVGFVLGHPADYFENADYRFRVAESSPPLYLSFGAAVIPDEDPIDPAAPSRHRRQPADARLVFTISLVTTPPDFAVEQAQLLALRNSYADFHNFDDDFVGGFN</sequence>
<reference evidence="1 2" key="1">
    <citation type="submission" date="2015-05" db="EMBL/GenBank/DDBJ databases">
        <title>Critical biogeochemical functions in the subsurface are associated with bacteria from new phyla and little studied lineages.</title>
        <authorList>
            <person name="Hug L.A."/>
            <person name="Thomas B.C."/>
            <person name="Sharon I."/>
            <person name="Brown C.T."/>
            <person name="Sharma R."/>
            <person name="Hettich R.L."/>
            <person name="Wilkins M.J."/>
            <person name="Williams K.H."/>
            <person name="Singh A."/>
            <person name="Banfield J.F."/>
        </authorList>
    </citation>
    <scope>NUCLEOTIDE SEQUENCE [LARGE SCALE GENOMIC DNA]</scope>
    <source>
        <strain evidence="1">CSP1-7</strain>
    </source>
</reference>
<evidence type="ECO:0000313" key="2">
    <source>
        <dbReference type="Proteomes" id="UP000051297"/>
    </source>
</evidence>
<accession>A0A0T5ZYE8</accession>